<comment type="subcellular location">
    <subcellularLocation>
        <location evidence="1">Nucleus</location>
    </subcellularLocation>
</comment>
<evidence type="ECO:0000313" key="18">
    <source>
        <dbReference type="WBParaSite" id="BPAG_0001125801-mRNA-1"/>
    </source>
</evidence>
<accession>A0A0N4TRI0</accession>
<evidence type="ECO:0000256" key="4">
    <source>
        <dbReference type="ARBA" id="ARBA00022771"/>
    </source>
</evidence>
<dbReference type="WBParaSite" id="BPAG_0001125801-mRNA-1">
    <property type="protein sequence ID" value="BPAG_0001125801-mRNA-1"/>
    <property type="gene ID" value="BPAG_0001125801"/>
</dbReference>
<evidence type="ECO:0000259" key="15">
    <source>
        <dbReference type="PROSITE" id="PS51843"/>
    </source>
</evidence>
<keyword evidence="5" id="KW-0862">Zinc</keyword>
<dbReference type="PROSITE" id="PS51843">
    <property type="entry name" value="NR_LBD"/>
    <property type="match status" value="1"/>
</dbReference>
<reference evidence="18" key="1">
    <citation type="submission" date="2017-02" db="UniProtKB">
        <authorList>
            <consortium name="WormBaseParasite"/>
        </authorList>
    </citation>
    <scope>IDENTIFICATION</scope>
</reference>
<feature type="chain" id="PRO_5043122217" evidence="13">
    <location>
        <begin position="27"/>
        <end position="661"/>
    </location>
</feature>
<organism evidence="18">
    <name type="scientific">Brugia pahangi</name>
    <name type="common">Filarial nematode worm</name>
    <dbReference type="NCBI Taxonomy" id="6280"/>
    <lineage>
        <taxon>Eukaryota</taxon>
        <taxon>Metazoa</taxon>
        <taxon>Ecdysozoa</taxon>
        <taxon>Nematoda</taxon>
        <taxon>Chromadorea</taxon>
        <taxon>Rhabditida</taxon>
        <taxon>Spirurina</taxon>
        <taxon>Spiruromorpha</taxon>
        <taxon>Filarioidea</taxon>
        <taxon>Onchocercidae</taxon>
        <taxon>Brugia</taxon>
    </lineage>
</organism>
<dbReference type="InterPro" id="IPR049636">
    <property type="entry name" value="HNF4-like_DBD"/>
</dbReference>
<keyword evidence="13" id="KW-0732">Signal</keyword>
<dbReference type="SMART" id="SM00430">
    <property type="entry name" value="HOLI"/>
    <property type="match status" value="1"/>
</dbReference>
<keyword evidence="7" id="KW-0238">DNA-binding</keyword>
<evidence type="ECO:0000256" key="10">
    <source>
        <dbReference type="ARBA" id="ARBA00023242"/>
    </source>
</evidence>
<dbReference type="PANTHER" id="PTHR47519">
    <property type="entry name" value="NUCLEAR HORMONE RECEPTOR FAMILY MEMBER NHR-31-RELATED"/>
    <property type="match status" value="1"/>
</dbReference>
<feature type="domain" description="NR LBD" evidence="15">
    <location>
        <begin position="313"/>
        <end position="634"/>
    </location>
</feature>
<dbReference type="InterPro" id="IPR000536">
    <property type="entry name" value="Nucl_hrmn_rcpt_lig-bd"/>
</dbReference>
<dbReference type="GO" id="GO:0003700">
    <property type="term" value="F:DNA-binding transcription factor activity"/>
    <property type="evidence" value="ECO:0007669"/>
    <property type="project" value="InterPro"/>
</dbReference>
<dbReference type="Gene3D" id="1.10.565.10">
    <property type="entry name" value="Retinoid X Receptor"/>
    <property type="match status" value="1"/>
</dbReference>
<evidence type="ECO:0000256" key="11">
    <source>
        <dbReference type="ARBA" id="ARBA00037512"/>
    </source>
</evidence>
<feature type="signal peptide" evidence="13">
    <location>
        <begin position="1"/>
        <end position="26"/>
    </location>
</feature>
<dbReference type="SUPFAM" id="SSF57716">
    <property type="entry name" value="Glucocorticoid receptor-like (DNA-binding domain)"/>
    <property type="match status" value="1"/>
</dbReference>
<dbReference type="Pfam" id="PF00105">
    <property type="entry name" value="zf-C4"/>
    <property type="match status" value="1"/>
</dbReference>
<evidence type="ECO:0000313" key="17">
    <source>
        <dbReference type="Proteomes" id="UP000278627"/>
    </source>
</evidence>
<evidence type="ECO:0000313" key="16">
    <source>
        <dbReference type="EMBL" id="VDN92406.1"/>
    </source>
</evidence>
<dbReference type="STRING" id="6280.A0A0N4TRI0"/>
<dbReference type="InterPro" id="IPR001628">
    <property type="entry name" value="Znf_hrmn_rcpt"/>
</dbReference>
<evidence type="ECO:0000256" key="5">
    <source>
        <dbReference type="ARBA" id="ARBA00022833"/>
    </source>
</evidence>
<dbReference type="SUPFAM" id="SSF48508">
    <property type="entry name" value="Nuclear receptor ligand-binding domain"/>
    <property type="match status" value="1"/>
</dbReference>
<reference evidence="16 17" key="2">
    <citation type="submission" date="2018-11" db="EMBL/GenBank/DDBJ databases">
        <authorList>
            <consortium name="Pathogen Informatics"/>
        </authorList>
    </citation>
    <scope>NUCLEOTIDE SEQUENCE [LARGE SCALE GENOMIC DNA]</scope>
</reference>
<dbReference type="PROSITE" id="PS51030">
    <property type="entry name" value="NUCLEAR_REC_DBD_2"/>
    <property type="match status" value="1"/>
</dbReference>
<dbReference type="AlphaFoldDB" id="A0A0N4TRI0"/>
<feature type="region of interest" description="Disordered" evidence="12">
    <location>
        <begin position="241"/>
        <end position="276"/>
    </location>
</feature>
<dbReference type="GO" id="GO:0005634">
    <property type="term" value="C:nucleus"/>
    <property type="evidence" value="ECO:0007669"/>
    <property type="project" value="UniProtKB-SubCell"/>
</dbReference>
<feature type="compositionally biased region" description="Basic and acidic residues" evidence="12">
    <location>
        <begin position="241"/>
        <end position="250"/>
    </location>
</feature>
<sequence length="661" mass="72761">MRTNNTRLFCAFGRTLLLCFPSSLLLQTPSDFPDAVLIVAVYIRGAEQESPVFDQCGLPAMTEAAAAAAAYAAIANNVAVIMRSSNRSMSPSFSSQQAYSIESILKPGDSESPALNESTNTMENHSVPLVDGEPTIWLILSMICSILLLPSNYSTVLPNETASDSLSTEFSSSVCHDEASGRHYGVVACFGCKGFFRRTVRAGKNYVCRYEQKCKIDKAGRNVCRSCRFQKCLQVGMEPDAIRPDRDKTGRQKNPRRGGSENNTTKMSSNSLSGELPCVTSEDNVVSDDVRTCTRSFCMNSTSGHPKCPVPIGDESVLATLCEIEHICNQLRDAHPVMTKASITLFDAVLRPSLIVSRSPNDSLIPHRVVHSLDFFRIFSYSELVTGRDSILFLKYIMSKDILRLIFDGSLGLAGCKEYFENLRRLIVLLFDYANTLKPIADLTPSEKISIIHNCVSQFALLVVAYHTVRNTEVVSSTILLPSGHYFHREKPVIIIEQCEDKQIILLESRIEIVKKNILDVVLSPMRRLGFTEIEMVALKAIIALDPSAANLTPHSASLLAVARGSVQNALYAHLSSRLSPAEATSRFGNLLLLIAGLSEFQVLALLRAKQILEHMSTFEVSEGMSFQKMGAALCGMMQLCRDLSMDIDPVVDGLFFNDSC</sequence>
<evidence type="ECO:0000256" key="3">
    <source>
        <dbReference type="ARBA" id="ARBA00022723"/>
    </source>
</evidence>
<dbReference type="EMBL" id="UZAD01013219">
    <property type="protein sequence ID" value="VDN92406.1"/>
    <property type="molecule type" value="Genomic_DNA"/>
</dbReference>
<proteinExistence type="inferred from homology"/>
<feature type="domain" description="Nuclear receptor" evidence="14">
    <location>
        <begin position="169"/>
        <end position="244"/>
    </location>
</feature>
<keyword evidence="8" id="KW-0804">Transcription</keyword>
<dbReference type="GO" id="GO:0008270">
    <property type="term" value="F:zinc ion binding"/>
    <property type="evidence" value="ECO:0007669"/>
    <property type="project" value="UniProtKB-KW"/>
</dbReference>
<dbReference type="Pfam" id="PF00104">
    <property type="entry name" value="Hormone_recep"/>
    <property type="match status" value="1"/>
</dbReference>
<evidence type="ECO:0000256" key="1">
    <source>
        <dbReference type="ARBA" id="ARBA00004123"/>
    </source>
</evidence>
<dbReference type="PRINTS" id="PR00047">
    <property type="entry name" value="STROIDFINGER"/>
</dbReference>
<keyword evidence="6" id="KW-0805">Transcription regulation</keyword>
<dbReference type="FunFam" id="3.30.50.10:FF:000030">
    <property type="entry name" value="Nuclear Hormone Receptor family"/>
    <property type="match status" value="1"/>
</dbReference>
<evidence type="ECO:0000256" key="12">
    <source>
        <dbReference type="SAM" id="MobiDB-lite"/>
    </source>
</evidence>
<keyword evidence="17" id="KW-1185">Reference proteome</keyword>
<dbReference type="InterPro" id="IPR035500">
    <property type="entry name" value="NHR-like_dom_sf"/>
</dbReference>
<evidence type="ECO:0000256" key="2">
    <source>
        <dbReference type="ARBA" id="ARBA00005993"/>
    </source>
</evidence>
<comment type="similarity">
    <text evidence="2">Belongs to the nuclear hormone receptor family.</text>
</comment>
<dbReference type="Gene3D" id="3.30.50.10">
    <property type="entry name" value="Erythroid Transcription Factor GATA-1, subunit A"/>
    <property type="match status" value="1"/>
</dbReference>
<gene>
    <name evidence="16" type="ORF">BPAG_LOCUS11220</name>
</gene>
<evidence type="ECO:0000256" key="7">
    <source>
        <dbReference type="ARBA" id="ARBA00023125"/>
    </source>
</evidence>
<dbReference type="GO" id="GO:0000978">
    <property type="term" value="F:RNA polymerase II cis-regulatory region sequence-specific DNA binding"/>
    <property type="evidence" value="ECO:0007669"/>
    <property type="project" value="InterPro"/>
</dbReference>
<dbReference type="SMART" id="SM00399">
    <property type="entry name" value="ZnF_C4"/>
    <property type="match status" value="1"/>
</dbReference>
<keyword evidence="4" id="KW-0863">Zinc-finger</keyword>
<feature type="compositionally biased region" description="Polar residues" evidence="12">
    <location>
        <begin position="260"/>
        <end position="273"/>
    </location>
</feature>
<keyword evidence="9" id="KW-0675">Receptor</keyword>
<evidence type="ECO:0000256" key="9">
    <source>
        <dbReference type="ARBA" id="ARBA00023170"/>
    </source>
</evidence>
<dbReference type="Proteomes" id="UP000278627">
    <property type="component" value="Unassembled WGS sequence"/>
</dbReference>
<dbReference type="CDD" id="cd06960">
    <property type="entry name" value="NR_DBD_HNF4A"/>
    <property type="match status" value="1"/>
</dbReference>
<keyword evidence="3" id="KW-0479">Metal-binding</keyword>
<evidence type="ECO:0000256" key="6">
    <source>
        <dbReference type="ARBA" id="ARBA00023015"/>
    </source>
</evidence>
<dbReference type="PANTHER" id="PTHR47519:SF5">
    <property type="entry name" value="NUCLEAR HORMONE RECEPTOR E75"/>
    <property type="match status" value="1"/>
</dbReference>
<dbReference type="InterPro" id="IPR052496">
    <property type="entry name" value="Orphan_Nuclear_Rcpt"/>
</dbReference>
<comment type="function">
    <text evidence="11">Orphan nuclear receptor.</text>
</comment>
<evidence type="ECO:0000256" key="13">
    <source>
        <dbReference type="SAM" id="SignalP"/>
    </source>
</evidence>
<evidence type="ECO:0000259" key="14">
    <source>
        <dbReference type="PROSITE" id="PS51030"/>
    </source>
</evidence>
<keyword evidence="10" id="KW-0539">Nucleus</keyword>
<evidence type="ECO:0000256" key="8">
    <source>
        <dbReference type="ARBA" id="ARBA00023163"/>
    </source>
</evidence>
<protein>
    <submittedName>
        <fullName evidence="18">Nuclear receptor</fullName>
    </submittedName>
</protein>
<name>A0A0N4TRI0_BRUPA</name>
<dbReference type="InterPro" id="IPR013088">
    <property type="entry name" value="Znf_NHR/GATA"/>
</dbReference>